<feature type="transmembrane region" description="Helical" evidence="1">
    <location>
        <begin position="12"/>
        <end position="29"/>
    </location>
</feature>
<feature type="transmembrane region" description="Helical" evidence="1">
    <location>
        <begin position="150"/>
        <end position="170"/>
    </location>
</feature>
<accession>A0A644XXX3</accession>
<comment type="caution">
    <text evidence="2">The sequence shown here is derived from an EMBL/GenBank/DDBJ whole genome shotgun (WGS) entry which is preliminary data.</text>
</comment>
<name>A0A644XXX3_9ZZZZ</name>
<sequence length="182" mass="19621">MSKFQTQDLIKTSMLLAIAIVIQVLGRNFPQINQFFVGPIINSILILTTILCGLKWGICTGALTPILAWLVGQLLPPMAPFIPFIVMGNIIYVILFASVSKIRYGGYLGILLGSFGKYLFLSLSASKLVTLLGVNIPAKVLAKLTIMMSTPQLITGLAGGILALVLASILSKRKVFNNNLSQ</sequence>
<protein>
    <recommendedName>
        <fullName evidence="3">ECF transporter S component</fullName>
    </recommendedName>
</protein>
<feature type="transmembrane region" description="Helical" evidence="1">
    <location>
        <begin position="36"/>
        <end position="58"/>
    </location>
</feature>
<dbReference type="InterPro" id="IPR024529">
    <property type="entry name" value="ECF_trnsprt_substrate-spec"/>
</dbReference>
<dbReference type="GO" id="GO:0022857">
    <property type="term" value="F:transmembrane transporter activity"/>
    <property type="evidence" value="ECO:0007669"/>
    <property type="project" value="InterPro"/>
</dbReference>
<organism evidence="2">
    <name type="scientific">bioreactor metagenome</name>
    <dbReference type="NCBI Taxonomy" id="1076179"/>
    <lineage>
        <taxon>unclassified sequences</taxon>
        <taxon>metagenomes</taxon>
        <taxon>ecological metagenomes</taxon>
    </lineage>
</organism>
<evidence type="ECO:0008006" key="3">
    <source>
        <dbReference type="Google" id="ProtNLM"/>
    </source>
</evidence>
<dbReference type="AlphaFoldDB" id="A0A644XXX3"/>
<dbReference type="Gene3D" id="1.10.1760.20">
    <property type="match status" value="1"/>
</dbReference>
<keyword evidence="1" id="KW-0812">Transmembrane</keyword>
<evidence type="ECO:0000256" key="1">
    <source>
        <dbReference type="SAM" id="Phobius"/>
    </source>
</evidence>
<feature type="transmembrane region" description="Helical" evidence="1">
    <location>
        <begin position="118"/>
        <end position="138"/>
    </location>
</feature>
<dbReference type="EMBL" id="VSSQ01003510">
    <property type="protein sequence ID" value="MPM21045.1"/>
    <property type="molecule type" value="Genomic_DNA"/>
</dbReference>
<keyword evidence="1" id="KW-0472">Membrane</keyword>
<proteinExistence type="predicted"/>
<keyword evidence="1" id="KW-1133">Transmembrane helix</keyword>
<dbReference type="Pfam" id="PF12822">
    <property type="entry name" value="ECF_trnsprt"/>
    <property type="match status" value="1"/>
</dbReference>
<feature type="transmembrane region" description="Helical" evidence="1">
    <location>
        <begin position="78"/>
        <end position="97"/>
    </location>
</feature>
<reference evidence="2" key="1">
    <citation type="submission" date="2019-08" db="EMBL/GenBank/DDBJ databases">
        <authorList>
            <person name="Kucharzyk K."/>
            <person name="Murdoch R.W."/>
            <person name="Higgins S."/>
            <person name="Loffler F."/>
        </authorList>
    </citation>
    <scope>NUCLEOTIDE SEQUENCE</scope>
</reference>
<gene>
    <name evidence="2" type="ORF">SDC9_67488</name>
</gene>
<evidence type="ECO:0000313" key="2">
    <source>
        <dbReference type="EMBL" id="MPM21045.1"/>
    </source>
</evidence>